<feature type="compositionally biased region" description="Basic and acidic residues" evidence="7">
    <location>
        <begin position="179"/>
        <end position="191"/>
    </location>
</feature>
<keyword evidence="9" id="KW-0131">Cell cycle</keyword>
<dbReference type="InterPro" id="IPR008271">
    <property type="entry name" value="Ser/Thr_kinase_AS"/>
</dbReference>
<dbReference type="PANTHER" id="PTHR44167:SF23">
    <property type="entry name" value="CDC7 KINASE, ISOFORM A-RELATED"/>
    <property type="match status" value="1"/>
</dbReference>
<feature type="compositionally biased region" description="Basic residues" evidence="7">
    <location>
        <begin position="837"/>
        <end position="846"/>
    </location>
</feature>
<feature type="region of interest" description="Disordered" evidence="7">
    <location>
        <begin position="743"/>
        <end position="854"/>
    </location>
</feature>
<dbReference type="PANTHER" id="PTHR44167">
    <property type="entry name" value="OVARIAN-SPECIFIC SERINE/THREONINE-PROTEIN KINASE LOK-RELATED"/>
    <property type="match status" value="1"/>
</dbReference>
<dbReference type="SUPFAM" id="SSF56112">
    <property type="entry name" value="Protein kinase-like (PK-like)"/>
    <property type="match status" value="1"/>
</dbReference>
<dbReference type="GO" id="GO:0005524">
    <property type="term" value="F:ATP binding"/>
    <property type="evidence" value="ECO:0007669"/>
    <property type="project" value="UniProtKB-KW"/>
</dbReference>
<evidence type="ECO:0000256" key="6">
    <source>
        <dbReference type="ARBA" id="ARBA00022840"/>
    </source>
</evidence>
<feature type="compositionally biased region" description="Basic and acidic residues" evidence="7">
    <location>
        <begin position="124"/>
        <end position="136"/>
    </location>
</feature>
<organism evidence="9 10">
    <name type="scientific">Entomortierella parvispora</name>
    <dbReference type="NCBI Taxonomy" id="205924"/>
    <lineage>
        <taxon>Eukaryota</taxon>
        <taxon>Fungi</taxon>
        <taxon>Fungi incertae sedis</taxon>
        <taxon>Mucoromycota</taxon>
        <taxon>Mortierellomycotina</taxon>
        <taxon>Mortierellomycetes</taxon>
        <taxon>Mortierellales</taxon>
        <taxon>Mortierellaceae</taxon>
        <taxon>Entomortierella</taxon>
    </lineage>
</organism>
<keyword evidence="4" id="KW-0547">Nucleotide-binding</keyword>
<feature type="domain" description="Protein kinase" evidence="8">
    <location>
        <begin position="274"/>
        <end position="1021"/>
    </location>
</feature>
<evidence type="ECO:0000256" key="5">
    <source>
        <dbReference type="ARBA" id="ARBA00022777"/>
    </source>
</evidence>
<dbReference type="Gene3D" id="1.10.510.10">
    <property type="entry name" value="Transferase(Phosphotransferase) domain 1"/>
    <property type="match status" value="3"/>
</dbReference>
<dbReference type="CDD" id="cd14019">
    <property type="entry name" value="STKc_Cdc7"/>
    <property type="match status" value="1"/>
</dbReference>
<dbReference type="GO" id="GO:0044773">
    <property type="term" value="P:mitotic DNA damage checkpoint signaling"/>
    <property type="evidence" value="ECO:0007669"/>
    <property type="project" value="TreeGrafter"/>
</dbReference>
<dbReference type="PROSITE" id="PS50011">
    <property type="entry name" value="PROTEIN_KINASE_DOM"/>
    <property type="match status" value="1"/>
</dbReference>
<keyword evidence="10" id="KW-1185">Reference proteome</keyword>
<evidence type="ECO:0000256" key="3">
    <source>
        <dbReference type="ARBA" id="ARBA00022679"/>
    </source>
</evidence>
<feature type="compositionally biased region" description="Basic and acidic residues" evidence="7">
    <location>
        <begin position="201"/>
        <end position="213"/>
    </location>
</feature>
<dbReference type="GO" id="GO:0005634">
    <property type="term" value="C:nucleus"/>
    <property type="evidence" value="ECO:0007669"/>
    <property type="project" value="TreeGrafter"/>
</dbReference>
<dbReference type="GO" id="GO:0051301">
    <property type="term" value="P:cell division"/>
    <property type="evidence" value="ECO:0007669"/>
    <property type="project" value="UniProtKB-KW"/>
</dbReference>
<feature type="region of interest" description="Disordered" evidence="7">
    <location>
        <begin position="503"/>
        <end position="544"/>
    </location>
</feature>
<keyword evidence="5" id="KW-0418">Kinase</keyword>
<keyword evidence="2" id="KW-0723">Serine/threonine-protein kinase</keyword>
<evidence type="ECO:0000256" key="7">
    <source>
        <dbReference type="SAM" id="MobiDB-lite"/>
    </source>
</evidence>
<keyword evidence="3" id="KW-0808">Transferase</keyword>
<dbReference type="EMBL" id="BQFW01000003">
    <property type="protein sequence ID" value="GJJ70048.1"/>
    <property type="molecule type" value="Genomic_DNA"/>
</dbReference>
<evidence type="ECO:0000256" key="1">
    <source>
        <dbReference type="ARBA" id="ARBA00012513"/>
    </source>
</evidence>
<feature type="compositionally biased region" description="Basic and acidic residues" evidence="7">
    <location>
        <begin position="935"/>
        <end position="944"/>
    </location>
</feature>
<feature type="region of interest" description="Disordered" evidence="7">
    <location>
        <begin position="302"/>
        <end position="331"/>
    </location>
</feature>
<dbReference type="OrthoDB" id="10020333at2759"/>
<dbReference type="EC" id="2.7.11.1" evidence="1"/>
<feature type="compositionally biased region" description="Basic and acidic residues" evidence="7">
    <location>
        <begin position="954"/>
        <end position="969"/>
    </location>
</feature>
<evidence type="ECO:0000259" key="8">
    <source>
        <dbReference type="PROSITE" id="PS50011"/>
    </source>
</evidence>
<accession>A0A9P3H5C9</accession>
<name>A0A9P3H5C9_9FUNG</name>
<sequence length="1027" mass="113127">MSSSSRSQARDPVPPLTPASRTRSRRLAQESPKAPLTTSVVQDSPTRNLRSTRANDYPEPIEPERSNGVNIREEGLAISRSRRVASPQRQSRLIVSIPLSDPPKREREPDDQEGDETGQKHRRLLDGSKKNSKEQEAPVMEGNQSPVEPMESSKPPRSGKDGVSTRSTSRNSTQRHQAVHQEKIDSQKLEEQDPPVLGTDIKLEDMETVHPAHLEPPQDTAADEVGDMDHADRDRSEPPSQDEGDEEPFEKVPEYIKREMQEFEQGFNGLEGKFKLLDKIGEGTFSSVYKAVDLEHDSYSNSHWDYGMDEQPRPPSQADKPNKEPAEEKKNIAETGKVVAIKRIYVTSSPKRIENEIRILHELSGHKNVVPLITAFRYRDQVIVVLPYFEHKDFRSYYRTLPMDDIRCYLRALLKALAHVHSHKIIHRDVKPSNFLYDLEKRTGVLVDFGLAHKQKDSSSTTMATTPRSGATVPKSTSSGAAVLVTTAGADAGATASGSSAVATVEQQGVKHAKGQSNKENIEPSPPKKKTESAPTAGLTQPSAHTGQTAVLGEEGQTGSGQPSRQRTVFVPNTTTTQALQAIPASQTPNLVNHVRPSPSTALPSTSPSAAVIPQTSITATNREPGFLKKDNRPSLRVNRAGTRGFRAPEILFRHVRQTVALDIWSVGVILISILTGRFPFFNSADDAEAILEIGVLFGNREMKSVAAKFNRSFDTNVPSIKELPISLLRIVRLLYPKRFGPPDGYVSKSQSSKPRPQGRPERQPSATGSRPPHQSSTSSSRPPPQPSTSSSRPPHQPSASSSRPLPPPQPSVSVQGSATVMSPPERADGVSPKSSQHPHRQQKLKRPLDIDPSLVTKETEIAESEQQVPLRKVLESLPINDDPEQIPLKVEKTKDTANMEQAVLKTDKIKDINSSGHTLLKTDMSKDATSPEQTRVKVDRTKDTISSSQTLAKSDKTKDTASNETRDTKAIHKPAKVLKRIVGWDSQEELEVAVSLLERLLALDPKERITAEEALRHPFLATTNNP</sequence>
<feature type="compositionally biased region" description="Basic and acidic residues" evidence="7">
    <location>
        <begin position="320"/>
        <end position="331"/>
    </location>
</feature>
<reference evidence="9" key="1">
    <citation type="submission" date="2021-11" db="EMBL/GenBank/DDBJ databases">
        <authorList>
            <person name="Herlambang A."/>
            <person name="Guo Y."/>
            <person name="Takashima Y."/>
            <person name="Nishizawa T."/>
        </authorList>
    </citation>
    <scope>NUCLEOTIDE SEQUENCE</scope>
    <source>
        <strain evidence="9">E1425</strain>
    </source>
</reference>
<reference evidence="9" key="2">
    <citation type="journal article" date="2022" name="Microbiol. Resour. Announc.">
        <title>Whole-Genome Sequence of Entomortierella parvispora E1425, a Mucoromycotan Fungus Associated with Burkholderiaceae-Related Endosymbiotic Bacteria.</title>
        <authorList>
            <person name="Herlambang A."/>
            <person name="Guo Y."/>
            <person name="Takashima Y."/>
            <person name="Narisawa K."/>
            <person name="Ohta H."/>
            <person name="Nishizawa T."/>
        </authorList>
    </citation>
    <scope>NUCLEOTIDE SEQUENCE</scope>
    <source>
        <strain evidence="9">E1425</strain>
    </source>
</reference>
<dbReference type="Gene3D" id="3.30.200.20">
    <property type="entry name" value="Phosphorylase Kinase, domain 1"/>
    <property type="match status" value="1"/>
</dbReference>
<feature type="compositionally biased region" description="Polar residues" evidence="7">
    <location>
        <begin position="36"/>
        <end position="54"/>
    </location>
</feature>
<feature type="region of interest" description="Disordered" evidence="7">
    <location>
        <begin position="456"/>
        <end position="478"/>
    </location>
</feature>
<dbReference type="Proteomes" id="UP000827284">
    <property type="component" value="Unassembled WGS sequence"/>
</dbReference>
<keyword evidence="9" id="KW-0132">Cell division</keyword>
<dbReference type="AlphaFoldDB" id="A0A9P3H5C9"/>
<feature type="compositionally biased region" description="Polar residues" evidence="7">
    <location>
        <begin position="458"/>
        <end position="478"/>
    </location>
</feature>
<feature type="compositionally biased region" description="Low complexity" evidence="7">
    <location>
        <begin position="788"/>
        <end position="804"/>
    </location>
</feature>
<feature type="region of interest" description="Disordered" evidence="7">
    <location>
        <begin position="1"/>
        <end position="254"/>
    </location>
</feature>
<feature type="region of interest" description="Disordered" evidence="7">
    <location>
        <begin position="584"/>
        <end position="611"/>
    </location>
</feature>
<feature type="region of interest" description="Disordered" evidence="7">
    <location>
        <begin position="921"/>
        <end position="969"/>
    </location>
</feature>
<evidence type="ECO:0000313" key="9">
    <source>
        <dbReference type="EMBL" id="GJJ70048.1"/>
    </source>
</evidence>
<feature type="compositionally biased region" description="Low complexity" evidence="7">
    <location>
        <begin position="164"/>
        <end position="175"/>
    </location>
</feature>
<evidence type="ECO:0000256" key="2">
    <source>
        <dbReference type="ARBA" id="ARBA00022527"/>
    </source>
</evidence>
<dbReference type="GO" id="GO:0004674">
    <property type="term" value="F:protein serine/threonine kinase activity"/>
    <property type="evidence" value="ECO:0007669"/>
    <property type="project" value="UniProtKB-KW"/>
</dbReference>
<feature type="compositionally biased region" description="Basic and acidic residues" evidence="7">
    <location>
        <begin position="227"/>
        <end position="237"/>
    </location>
</feature>
<dbReference type="Pfam" id="PF00069">
    <property type="entry name" value="Pkinase"/>
    <property type="match status" value="2"/>
</dbReference>
<evidence type="ECO:0000256" key="4">
    <source>
        <dbReference type="ARBA" id="ARBA00022741"/>
    </source>
</evidence>
<gene>
    <name evidence="9" type="ORF">EMPS_02397</name>
</gene>
<feature type="compositionally biased region" description="Low complexity" evidence="7">
    <location>
        <begin position="597"/>
        <end position="611"/>
    </location>
</feature>
<dbReference type="PROSITE" id="PS00108">
    <property type="entry name" value="PROTEIN_KINASE_ST"/>
    <property type="match status" value="1"/>
</dbReference>
<protein>
    <recommendedName>
        <fullName evidence="1">non-specific serine/threonine protein kinase</fullName>
        <ecNumber evidence="1">2.7.11.1</ecNumber>
    </recommendedName>
</protein>
<comment type="caution">
    <text evidence="9">The sequence shown here is derived from an EMBL/GenBank/DDBJ whole genome shotgun (WGS) entry which is preliminary data.</text>
</comment>
<keyword evidence="6" id="KW-0067">ATP-binding</keyword>
<dbReference type="SMART" id="SM00220">
    <property type="entry name" value="S_TKc"/>
    <property type="match status" value="1"/>
</dbReference>
<evidence type="ECO:0000313" key="10">
    <source>
        <dbReference type="Proteomes" id="UP000827284"/>
    </source>
</evidence>
<dbReference type="InterPro" id="IPR000719">
    <property type="entry name" value="Prot_kinase_dom"/>
</dbReference>
<proteinExistence type="predicted"/>
<feature type="compositionally biased region" description="Low complexity" evidence="7">
    <location>
        <begin position="770"/>
        <end position="781"/>
    </location>
</feature>
<dbReference type="InterPro" id="IPR011009">
    <property type="entry name" value="Kinase-like_dom_sf"/>
</dbReference>